<feature type="transmembrane region" description="Helical" evidence="3">
    <location>
        <begin position="273"/>
        <end position="295"/>
    </location>
</feature>
<keyword evidence="3" id="KW-1133">Transmembrane helix</keyword>
<protein>
    <submittedName>
        <fullName evidence="4">Uncharacterized protein</fullName>
    </submittedName>
</protein>
<reference evidence="4 5" key="1">
    <citation type="journal article" date="2018" name="Mol. Biol. Evol.">
        <title>Broad Genomic Sampling Reveals a Smut Pathogenic Ancestry of the Fungal Clade Ustilaginomycotina.</title>
        <authorList>
            <person name="Kijpornyongpan T."/>
            <person name="Mondo S.J."/>
            <person name="Barry K."/>
            <person name="Sandor L."/>
            <person name="Lee J."/>
            <person name="Lipzen A."/>
            <person name="Pangilinan J."/>
            <person name="LaButti K."/>
            <person name="Hainaut M."/>
            <person name="Henrissat B."/>
            <person name="Grigoriev I.V."/>
            <person name="Spatafora J.W."/>
            <person name="Aime M.C."/>
        </authorList>
    </citation>
    <scope>NUCLEOTIDE SEQUENCE [LARGE SCALE GENOMIC DNA]</scope>
    <source>
        <strain evidence="4 5">MCA 4186</strain>
    </source>
</reference>
<gene>
    <name evidence="4" type="ORF">FA09DRAFT_56807</name>
</gene>
<accession>A0A316Z7C1</accession>
<evidence type="ECO:0000313" key="5">
    <source>
        <dbReference type="Proteomes" id="UP000245946"/>
    </source>
</evidence>
<keyword evidence="3" id="KW-0812">Transmembrane</keyword>
<dbReference type="RefSeq" id="XP_025597778.1">
    <property type="nucleotide sequence ID" value="XM_025745722.1"/>
</dbReference>
<evidence type="ECO:0000256" key="2">
    <source>
        <dbReference type="SAM" id="MobiDB-lite"/>
    </source>
</evidence>
<proteinExistence type="predicted"/>
<dbReference type="Proteomes" id="UP000245946">
    <property type="component" value="Unassembled WGS sequence"/>
</dbReference>
<name>A0A316Z7C1_9BASI</name>
<evidence type="ECO:0000256" key="1">
    <source>
        <dbReference type="SAM" id="Coils"/>
    </source>
</evidence>
<sequence>MTSGQWVWQEYPARGGFWVWDAACQRPLWAPTPVPTQPGPHGEWGWQLAAPQSRKPQAQQQHAAAAVPPATSRVPVGLPPGIVLGGAAQQLRAPAAPMQPQGGSAATGATLAEAIDLEAEQIKAKAQRKAEKKAAAKKRKAGDRAAEQRAVELRAVEARAAELRAQSERWAAEKRATQQRAADQLAVHAERKAAAQRAREMKRETEDDQMRTDEQFAALAAEGNELPIVEEPAAPAAAPAAVAMAAVAQPRSLRLQSSRQFLPVRRRLRLSLLPLRMLLLLACLLWVLLLRELLLRRPLLWSRRLLRLRLRMLQPRVFPIPTLLCSVCLAVLPSPALLLLPPMFLRLGLLLPRRLSCSVKQPTRAKARRAASSASARRASSGSAPRRTRRLPSVPVRSPS</sequence>
<evidence type="ECO:0000313" key="4">
    <source>
        <dbReference type="EMBL" id="PWN97499.1"/>
    </source>
</evidence>
<evidence type="ECO:0000256" key="3">
    <source>
        <dbReference type="SAM" id="Phobius"/>
    </source>
</evidence>
<feature type="region of interest" description="Disordered" evidence="2">
    <location>
        <begin position="362"/>
        <end position="400"/>
    </location>
</feature>
<dbReference type="GeneID" id="37273266"/>
<feature type="coiled-coil region" evidence="1">
    <location>
        <begin position="119"/>
        <end position="180"/>
    </location>
</feature>
<keyword evidence="1" id="KW-0175">Coiled coil</keyword>
<dbReference type="EMBL" id="KZ819295">
    <property type="protein sequence ID" value="PWN97499.1"/>
    <property type="molecule type" value="Genomic_DNA"/>
</dbReference>
<keyword evidence="3" id="KW-0472">Membrane</keyword>
<organism evidence="4 5">
    <name type="scientific">Tilletiopsis washingtonensis</name>
    <dbReference type="NCBI Taxonomy" id="58919"/>
    <lineage>
        <taxon>Eukaryota</taxon>
        <taxon>Fungi</taxon>
        <taxon>Dikarya</taxon>
        <taxon>Basidiomycota</taxon>
        <taxon>Ustilaginomycotina</taxon>
        <taxon>Exobasidiomycetes</taxon>
        <taxon>Entylomatales</taxon>
        <taxon>Entylomatales incertae sedis</taxon>
        <taxon>Tilletiopsis</taxon>
    </lineage>
</organism>
<dbReference type="AlphaFoldDB" id="A0A316Z7C1"/>
<feature type="transmembrane region" description="Helical" evidence="3">
    <location>
        <begin position="316"/>
        <end position="340"/>
    </location>
</feature>
<keyword evidence="5" id="KW-1185">Reference proteome</keyword>
<feature type="compositionally biased region" description="Low complexity" evidence="2">
    <location>
        <begin position="370"/>
        <end position="385"/>
    </location>
</feature>